<feature type="domain" description="ParE-like toxin" evidence="1">
    <location>
        <begin position="19"/>
        <end position="81"/>
    </location>
</feature>
<dbReference type="AlphaFoldDB" id="A0A0M4TYP9"/>
<accession>A0A0M4TYP9</accession>
<organism evidence="2 3">
    <name type="scientific">Nostoc piscinale CENA21</name>
    <dbReference type="NCBI Taxonomy" id="224013"/>
    <lineage>
        <taxon>Bacteria</taxon>
        <taxon>Bacillati</taxon>
        <taxon>Cyanobacteriota</taxon>
        <taxon>Cyanophyceae</taxon>
        <taxon>Nostocales</taxon>
        <taxon>Nostocaceae</taxon>
        <taxon>Nostoc</taxon>
    </lineage>
</organism>
<dbReference type="Proteomes" id="UP000062645">
    <property type="component" value="Chromosome"/>
</dbReference>
<sequence>MKSFTTPDFWQAYAKLAPEVKEQARKAYQLWQENPVHPSLHFKKVDKNLWSARISGGYRALALKKGDDYYWFWIGNHDEYEALLN</sequence>
<keyword evidence="3" id="KW-1185">Reference proteome</keyword>
<dbReference type="InterPro" id="IPR056925">
    <property type="entry name" value="ParE-like"/>
</dbReference>
<gene>
    <name evidence="2" type="ORF">ACX27_21370</name>
</gene>
<dbReference type="InterPro" id="IPR035093">
    <property type="entry name" value="RelE/ParE_toxin_dom_sf"/>
</dbReference>
<evidence type="ECO:0000313" key="3">
    <source>
        <dbReference type="Proteomes" id="UP000062645"/>
    </source>
</evidence>
<evidence type="ECO:0000259" key="1">
    <source>
        <dbReference type="Pfam" id="PF24732"/>
    </source>
</evidence>
<dbReference type="Pfam" id="PF24732">
    <property type="entry name" value="ParE_like"/>
    <property type="match status" value="1"/>
</dbReference>
<proteinExistence type="predicted"/>
<evidence type="ECO:0000313" key="2">
    <source>
        <dbReference type="EMBL" id="ALF54801.1"/>
    </source>
</evidence>
<protein>
    <recommendedName>
        <fullName evidence="1">ParE-like toxin domain-containing protein</fullName>
    </recommendedName>
</protein>
<reference evidence="2 3" key="2">
    <citation type="journal article" date="2016" name="Genome Announc.">
        <title>Draft Genome Sequence of the N2-Fixing Cyanobacterium Nostoc piscinale CENA21, Isolated from the Brazilian Amazon Floodplain.</title>
        <authorList>
            <person name="Leao T."/>
            <person name="Guimaraes P.I."/>
            <person name="de Melo A.G."/>
            <person name="Ramos R.T."/>
            <person name="Leao P.N."/>
            <person name="Silva A."/>
            <person name="Fiore M.F."/>
            <person name="Schneider M.P."/>
        </authorList>
    </citation>
    <scope>NUCLEOTIDE SEQUENCE [LARGE SCALE GENOMIC DNA]</scope>
    <source>
        <strain evidence="2 3">CENA21</strain>
    </source>
</reference>
<dbReference type="STRING" id="224013.ACX27_21370"/>
<dbReference type="PATRIC" id="fig|224013.5.peg.5127"/>
<dbReference type="EMBL" id="CP012036">
    <property type="protein sequence ID" value="ALF54801.1"/>
    <property type="molecule type" value="Genomic_DNA"/>
</dbReference>
<dbReference type="OrthoDB" id="129742at2"/>
<dbReference type="SUPFAM" id="SSF143011">
    <property type="entry name" value="RelE-like"/>
    <property type="match status" value="1"/>
</dbReference>
<reference evidence="3" key="1">
    <citation type="submission" date="2015-07" db="EMBL/GenBank/DDBJ databases">
        <title>Genome Of Nitrogen-Fixing Cyanobacterium Nostoc piscinale CENA21 From Solimoes/Amazon River Floodplain Sediments And Comparative Genomics To Uncover Biosynthetic Natural Products Potential.</title>
        <authorList>
            <person name="Leao T.F."/>
            <person name="Leao P.N."/>
            <person name="Guimaraes P.I."/>
            <person name="de Melo A.G.C."/>
            <person name="Ramos R.T.J."/>
            <person name="Silva A."/>
            <person name="Fiore M.F."/>
            <person name="Schneider M.P.C."/>
        </authorList>
    </citation>
    <scope>NUCLEOTIDE SEQUENCE [LARGE SCALE GENOMIC DNA]</scope>
    <source>
        <strain evidence="3">CENA21</strain>
    </source>
</reference>
<dbReference type="KEGG" id="npz:ACX27_21370"/>
<name>A0A0M4TYP9_9NOSO</name>
<dbReference type="RefSeq" id="WP_062295366.1">
    <property type="nucleotide sequence ID" value="NZ_CP012036.1"/>
</dbReference>